<dbReference type="Proteomes" id="UP000027337">
    <property type="component" value="Unassembled WGS sequence"/>
</dbReference>
<comment type="similarity">
    <text evidence="1">Belongs to the 'GDXG' lipolytic enzyme family.</text>
</comment>
<dbReference type="PROSITE" id="PS01173">
    <property type="entry name" value="LIPASE_GDXG_HIS"/>
    <property type="match status" value="1"/>
</dbReference>
<keyword evidence="5" id="KW-1185">Reference proteome</keyword>
<dbReference type="InterPro" id="IPR013094">
    <property type="entry name" value="AB_hydrolase_3"/>
</dbReference>
<gene>
    <name evidence="4" type="ORF">PM02_04220</name>
</gene>
<dbReference type="SUPFAM" id="SSF53474">
    <property type="entry name" value="alpha/beta-Hydrolases"/>
    <property type="match status" value="1"/>
</dbReference>
<dbReference type="Pfam" id="PF07859">
    <property type="entry name" value="Abhydrolase_3"/>
    <property type="match status" value="1"/>
</dbReference>
<dbReference type="EMBL" id="JEMU01000003">
    <property type="protein sequence ID" value="KAJ04043.1"/>
    <property type="molecule type" value="Genomic_DNA"/>
</dbReference>
<dbReference type="InterPro" id="IPR029058">
    <property type="entry name" value="AB_hydrolase_fold"/>
</dbReference>
<evidence type="ECO:0000313" key="5">
    <source>
        <dbReference type="Proteomes" id="UP000027337"/>
    </source>
</evidence>
<evidence type="ECO:0000259" key="3">
    <source>
        <dbReference type="Pfam" id="PF07859"/>
    </source>
</evidence>
<evidence type="ECO:0000256" key="1">
    <source>
        <dbReference type="ARBA" id="ARBA00010515"/>
    </source>
</evidence>
<feature type="domain" description="Alpha/beta hydrolase fold-3" evidence="3">
    <location>
        <begin position="77"/>
        <end position="277"/>
    </location>
</feature>
<dbReference type="InterPro" id="IPR002168">
    <property type="entry name" value="Lipase_GDXG_HIS_AS"/>
</dbReference>
<dbReference type="AlphaFoldDB" id="A0A061SVY0"/>
<keyword evidence="2" id="KW-0378">Hydrolase</keyword>
<accession>A0A061SVY0</accession>
<proteinExistence type="inferred from homology"/>
<dbReference type="PANTHER" id="PTHR48081">
    <property type="entry name" value="AB HYDROLASE SUPERFAMILY PROTEIN C4A8.06C"/>
    <property type="match status" value="1"/>
</dbReference>
<reference evidence="4 5" key="1">
    <citation type="journal article" date="2014" name="Genome Announc.">
        <title>Draft Genome Sequences of Two Isolates of the Roseobacter Group, Sulfitobacter sp. Strains 3SOLIMAR09 and 1FIGIMAR09, from Harbors of Mallorca Island (Mediterranean Sea).</title>
        <authorList>
            <person name="Mas-Llado M."/>
            <person name="Pina-Villalonga J.M."/>
            <person name="Brunet-Galmes I."/>
            <person name="Nogales B."/>
            <person name="Bosch R."/>
        </authorList>
    </citation>
    <scope>NUCLEOTIDE SEQUENCE [LARGE SCALE GENOMIC DNA]</scope>
    <source>
        <strain evidence="4 5">1FIGIMAR09</strain>
    </source>
</reference>
<evidence type="ECO:0000313" key="4">
    <source>
        <dbReference type="EMBL" id="KAJ04043.1"/>
    </source>
</evidence>
<protein>
    <submittedName>
        <fullName evidence="4">Esterase</fullName>
    </submittedName>
</protein>
<dbReference type="Gene3D" id="3.40.50.1820">
    <property type="entry name" value="alpha/beta hydrolase"/>
    <property type="match status" value="1"/>
</dbReference>
<dbReference type="GO" id="GO:0016787">
    <property type="term" value="F:hydrolase activity"/>
    <property type="evidence" value="ECO:0007669"/>
    <property type="project" value="UniProtKB-KW"/>
</dbReference>
<dbReference type="STRING" id="83219.PM02_04220"/>
<sequence length="308" mass="33247">MSLRRPLINFWMRQVEKPAMARAKDAAALRRSLELKAKFLFHAPRGTQQNWLKLSSAIGDVDALEVGPKKPQAKRVILYIHGGAFVFGSPRTHAAMMAQLARRTGARVFLPQYRLAPEAPFPAAKQDLRQAWDGLLAQGIAPSDIVLGGDSAGGALALGLLAELCADGAGGPAALFGFSPLTDMAHNSESFTQNARREAVLPASRAAECSEAYLGGCDPADPAVSPVHADFTGAPPVWITVGDTEILRDDAHAIAARLRECGVTVQLDEKHDLPHVWPILHNILPEARQTLDDLASWIRQLPERPSES</sequence>
<comment type="caution">
    <text evidence="4">The sequence shown here is derived from an EMBL/GenBank/DDBJ whole genome shotgun (WGS) entry which is preliminary data.</text>
</comment>
<dbReference type="InterPro" id="IPR050300">
    <property type="entry name" value="GDXG_lipolytic_enzyme"/>
</dbReference>
<organism evidence="4 5">
    <name type="scientific">Sulfitobacter mediterraneus</name>
    <dbReference type="NCBI Taxonomy" id="83219"/>
    <lineage>
        <taxon>Bacteria</taxon>
        <taxon>Pseudomonadati</taxon>
        <taxon>Pseudomonadota</taxon>
        <taxon>Alphaproteobacteria</taxon>
        <taxon>Rhodobacterales</taxon>
        <taxon>Roseobacteraceae</taxon>
        <taxon>Sulfitobacter</taxon>
    </lineage>
</organism>
<dbReference type="RefSeq" id="WP_037905642.1">
    <property type="nucleotide sequence ID" value="NZ_JEMU01000003.1"/>
</dbReference>
<name>A0A061SVY0_9RHOB</name>
<evidence type="ECO:0000256" key="2">
    <source>
        <dbReference type="ARBA" id="ARBA00022801"/>
    </source>
</evidence>
<dbReference type="PANTHER" id="PTHR48081:SF8">
    <property type="entry name" value="ALPHA_BETA HYDROLASE FOLD-3 DOMAIN-CONTAINING PROTEIN-RELATED"/>
    <property type="match status" value="1"/>
</dbReference>
<dbReference type="eggNOG" id="COG0657">
    <property type="taxonomic scope" value="Bacteria"/>
</dbReference>